<dbReference type="SUPFAM" id="SSF50630">
    <property type="entry name" value="Acid proteases"/>
    <property type="match status" value="1"/>
</dbReference>
<evidence type="ECO:0000313" key="10">
    <source>
        <dbReference type="Proteomes" id="UP000238479"/>
    </source>
</evidence>
<comment type="caution">
    <text evidence="9">The sequence shown here is derived from an EMBL/GenBank/DDBJ whole genome shotgun (WGS) entry which is preliminary data.</text>
</comment>
<feature type="domain" description="Peptidase A1" evidence="8">
    <location>
        <begin position="109"/>
        <end position="467"/>
    </location>
</feature>
<keyword evidence="2" id="KW-0645">Protease</keyword>
<dbReference type="Pfam" id="PF14543">
    <property type="entry name" value="TAXi_N"/>
    <property type="match status" value="1"/>
</dbReference>
<dbReference type="InterPro" id="IPR032799">
    <property type="entry name" value="TAXi_C"/>
</dbReference>
<dbReference type="Gramene" id="PRQ41803">
    <property type="protein sequence ID" value="PRQ41803"/>
    <property type="gene ID" value="RchiOBHm_Chr3g0450711"/>
</dbReference>
<feature type="active site" evidence="6">
    <location>
        <position position="344"/>
    </location>
</feature>
<keyword evidence="7" id="KW-1133">Transmembrane helix</keyword>
<gene>
    <name evidence="9" type="ORF">RchiOBHm_Chr3g0450711</name>
</gene>
<accession>A0A2P6R5V1</accession>
<feature type="active site" evidence="6">
    <location>
        <position position="127"/>
    </location>
</feature>
<dbReference type="Pfam" id="PF14541">
    <property type="entry name" value="TAXi_C"/>
    <property type="match status" value="1"/>
</dbReference>
<keyword evidence="3" id="KW-0064">Aspartyl protease</keyword>
<keyword evidence="7" id="KW-0812">Transmembrane</keyword>
<organism evidence="9 10">
    <name type="scientific">Rosa chinensis</name>
    <name type="common">China rose</name>
    <dbReference type="NCBI Taxonomy" id="74649"/>
    <lineage>
        <taxon>Eukaryota</taxon>
        <taxon>Viridiplantae</taxon>
        <taxon>Streptophyta</taxon>
        <taxon>Embryophyta</taxon>
        <taxon>Tracheophyta</taxon>
        <taxon>Spermatophyta</taxon>
        <taxon>Magnoliopsida</taxon>
        <taxon>eudicotyledons</taxon>
        <taxon>Gunneridae</taxon>
        <taxon>Pentapetalae</taxon>
        <taxon>rosids</taxon>
        <taxon>fabids</taxon>
        <taxon>Rosales</taxon>
        <taxon>Rosaceae</taxon>
        <taxon>Rosoideae</taxon>
        <taxon>Rosoideae incertae sedis</taxon>
        <taxon>Rosa</taxon>
    </lineage>
</organism>
<keyword evidence="7" id="KW-0472">Membrane</keyword>
<sequence length="504" mass="55365">MPANHSSLITNLLPKIMAPTNPNSTFCHLRKYYYSMVVITIFSIDLVCFSYAAAADINNYNGGFSAHLIRRNSPNSLLYNHKRNKSFRRLMGPETPQSTLVTDPDGSEHLMKLSIGTPPFDIYVIADTGSTLLWTQCQPCKNCFKTKHAIFNPKESSTYRNITCSESECRLVDEFSPRNHCKINPQAACMYDSTYADESYSKGTVAKEAITLKSTSGKVVTLKDIVIGCGQNNSGIEASENEMGIIGLGRGPLSFASQISPHVGGKKFSYCFVPVSTDPKIESTINFGNGSEVSGEGVVSTPLIDVESDMDSYLVTMKGITIGNDFIPFNSTGTMLEKGNTLIDSGTALSYLPQDFYERVVNQLVNKLDPNLEVINYIDEDNSSSICFNTTTLPKAPNMAVHFDDGGKLQLTAEHIFRDEEKKLVCLGLKNSSKQGFSSDDIGVLGNNVQENFLIGFDLDKKWVSFKPTNCIKMAAASGANIATHVFSIFSTCLLYLFLIVKSF</sequence>
<dbReference type="PANTHER" id="PTHR47967">
    <property type="entry name" value="OS07G0603500 PROTEIN-RELATED"/>
    <property type="match status" value="1"/>
</dbReference>
<dbReference type="OMA" id="LERNRIW"/>
<dbReference type="CDD" id="cd05476">
    <property type="entry name" value="pepsin_A_like_plant"/>
    <property type="match status" value="1"/>
</dbReference>
<dbReference type="GO" id="GO:0004190">
    <property type="term" value="F:aspartic-type endopeptidase activity"/>
    <property type="evidence" value="ECO:0007669"/>
    <property type="project" value="UniProtKB-KW"/>
</dbReference>
<keyword evidence="4 9" id="KW-0378">Hydrolase</keyword>
<evidence type="ECO:0000313" key="9">
    <source>
        <dbReference type="EMBL" id="PRQ41803.1"/>
    </source>
</evidence>
<comment type="similarity">
    <text evidence="1">Belongs to the peptidase A1 family.</text>
</comment>
<dbReference type="Gene3D" id="2.40.70.10">
    <property type="entry name" value="Acid Proteases"/>
    <property type="match status" value="2"/>
</dbReference>
<dbReference type="InterPro" id="IPR034161">
    <property type="entry name" value="Pepsin-like_plant"/>
</dbReference>
<protein>
    <submittedName>
        <fullName evidence="9">Putative nepenthesin</fullName>
        <ecNumber evidence="9">3.4.23.12</ecNumber>
    </submittedName>
</protein>
<feature type="transmembrane region" description="Helical" evidence="7">
    <location>
        <begin position="482"/>
        <end position="501"/>
    </location>
</feature>
<dbReference type="AlphaFoldDB" id="A0A2P6R5V1"/>
<dbReference type="InterPro" id="IPR021109">
    <property type="entry name" value="Peptidase_aspartic_dom_sf"/>
</dbReference>
<feature type="transmembrane region" description="Helical" evidence="7">
    <location>
        <begin position="32"/>
        <end position="54"/>
    </location>
</feature>
<evidence type="ECO:0000256" key="3">
    <source>
        <dbReference type="ARBA" id="ARBA00022750"/>
    </source>
</evidence>
<dbReference type="PRINTS" id="PR00792">
    <property type="entry name" value="PEPSIN"/>
</dbReference>
<evidence type="ECO:0000256" key="2">
    <source>
        <dbReference type="ARBA" id="ARBA00022670"/>
    </source>
</evidence>
<dbReference type="InterPro" id="IPR051708">
    <property type="entry name" value="Plant_Aspart_Prot_A1"/>
</dbReference>
<proteinExistence type="inferred from homology"/>
<dbReference type="EMBL" id="PDCK01000041">
    <property type="protein sequence ID" value="PRQ41803.1"/>
    <property type="molecule type" value="Genomic_DNA"/>
</dbReference>
<reference evidence="9 10" key="1">
    <citation type="journal article" date="2018" name="Nat. Genet.">
        <title>The Rosa genome provides new insights in the design of modern roses.</title>
        <authorList>
            <person name="Bendahmane M."/>
        </authorList>
    </citation>
    <scope>NUCLEOTIDE SEQUENCE [LARGE SCALE GENOMIC DNA]</scope>
    <source>
        <strain evidence="10">cv. Old Blush</strain>
    </source>
</reference>
<dbReference type="PROSITE" id="PS51767">
    <property type="entry name" value="PEPTIDASE_A1"/>
    <property type="match status" value="1"/>
</dbReference>
<evidence type="ECO:0000256" key="5">
    <source>
        <dbReference type="ARBA" id="ARBA00023180"/>
    </source>
</evidence>
<dbReference type="GO" id="GO:0005576">
    <property type="term" value="C:extracellular region"/>
    <property type="evidence" value="ECO:0007669"/>
    <property type="project" value="TreeGrafter"/>
</dbReference>
<dbReference type="InterPro" id="IPR001461">
    <property type="entry name" value="Aspartic_peptidase_A1"/>
</dbReference>
<dbReference type="GO" id="GO:0006508">
    <property type="term" value="P:proteolysis"/>
    <property type="evidence" value="ECO:0007669"/>
    <property type="project" value="UniProtKB-KW"/>
</dbReference>
<keyword evidence="5" id="KW-0325">Glycoprotein</keyword>
<name>A0A2P6R5V1_ROSCH</name>
<evidence type="ECO:0000256" key="1">
    <source>
        <dbReference type="ARBA" id="ARBA00007447"/>
    </source>
</evidence>
<dbReference type="InterPro" id="IPR032861">
    <property type="entry name" value="TAXi_N"/>
</dbReference>
<dbReference type="PANTHER" id="PTHR47967:SF39">
    <property type="entry name" value="ASPARTYL PROTEASE FAMILY PROTEIN, PUTATIVE-RELATED"/>
    <property type="match status" value="1"/>
</dbReference>
<evidence type="ECO:0000256" key="7">
    <source>
        <dbReference type="SAM" id="Phobius"/>
    </source>
</evidence>
<evidence type="ECO:0000259" key="8">
    <source>
        <dbReference type="PROSITE" id="PS51767"/>
    </source>
</evidence>
<dbReference type="InterPro" id="IPR033121">
    <property type="entry name" value="PEPTIDASE_A1"/>
</dbReference>
<keyword evidence="10" id="KW-1185">Reference proteome</keyword>
<evidence type="ECO:0000256" key="6">
    <source>
        <dbReference type="PIRSR" id="PIRSR601461-1"/>
    </source>
</evidence>
<dbReference type="Proteomes" id="UP000238479">
    <property type="component" value="Chromosome 3"/>
</dbReference>
<dbReference type="EC" id="3.4.23.12" evidence="9"/>
<evidence type="ECO:0000256" key="4">
    <source>
        <dbReference type="ARBA" id="ARBA00022801"/>
    </source>
</evidence>
<dbReference type="FunFam" id="2.40.70.10:FF:000031">
    <property type="entry name" value="Aspartyl protease AED1"/>
    <property type="match status" value="1"/>
</dbReference>